<feature type="region of interest" description="Disordered" evidence="7">
    <location>
        <begin position="147"/>
        <end position="225"/>
    </location>
</feature>
<feature type="compositionally biased region" description="Polar residues" evidence="7">
    <location>
        <begin position="190"/>
        <end position="199"/>
    </location>
</feature>
<evidence type="ECO:0000256" key="2">
    <source>
        <dbReference type="ARBA" id="ARBA00022553"/>
    </source>
</evidence>
<feature type="compositionally biased region" description="Basic residues" evidence="7">
    <location>
        <begin position="154"/>
        <end position="163"/>
    </location>
</feature>
<reference evidence="10" key="1">
    <citation type="submission" date="2015-07" db="EMBL/GenBank/DDBJ databases">
        <title>MeaNS - Measles Nucleotide Surveillance Program.</title>
        <authorList>
            <person name="Tran T."/>
            <person name="Druce J."/>
        </authorList>
    </citation>
    <scope>NUCLEOTIDE SEQUENCE</scope>
    <source>
        <strain evidence="10">UCB-OBI-ISO-001</strain>
        <tissue evidence="10">Gonad</tissue>
    </source>
</reference>
<feature type="transmembrane region" description="Helical" evidence="8">
    <location>
        <begin position="934"/>
        <end position="954"/>
    </location>
</feature>
<keyword evidence="6 8" id="KW-0472">Membrane</keyword>
<feature type="transmembrane region" description="Helical" evidence="8">
    <location>
        <begin position="695"/>
        <end position="716"/>
    </location>
</feature>
<dbReference type="Pfam" id="PF25987">
    <property type="entry name" value="PRRT3"/>
    <property type="match status" value="1"/>
</dbReference>
<feature type="domain" description="Proline-rich transmembrane protein 3/4" evidence="9">
    <location>
        <begin position="679"/>
        <end position="970"/>
    </location>
</feature>
<dbReference type="AlphaFoldDB" id="A0A0L8HCV1"/>
<comment type="subcellular location">
    <subcellularLocation>
        <location evidence="1">Membrane</location>
        <topology evidence="1">Multi-pass membrane protein</topology>
    </subcellularLocation>
</comment>
<evidence type="ECO:0000256" key="7">
    <source>
        <dbReference type="SAM" id="MobiDB-lite"/>
    </source>
</evidence>
<sequence>METILQISLSWLILACILQSLLLYIPTVAGYSNDTILLKYVPASKTFIQSHGLMHIPVKRTRTNLEISPLGSNRKIGRLKKQELKISQTSAAELKCRYRNILYKLFSTKNLPIRSIKYNCFDTVSNTRQPIDGYSLQLHLGRFKRSANSLRTQANKRAKRKSAKEKNVSSNNTLSTNNSLPNPTLKITKPTKTAASSSHNPRRKTKKQTEAATSSGRNRRRKTTRPTIAAASYVRKPRSKIIQPTAAASLIYNPRSKVIKPTTATSLIHNSRSKNIKPTAAASFVHNPPDKITPTSATSFIKTTMITDVDTKSIPYKTHQPTSFSSLPKIVSSSVPLPQSSITASKSEAILLSSSHKTASTSLFVQPTSSASQSKPSMAMVTPIYNSLPLNTFTTSTNIHPVTSSKFEPIGLTSHLLHSGSEGPLMTKMPTPFITLQLKNDSTDTNTQPKIENSLYLTPTDASSNRWSKKNVSLLSNQLRTASLSTSNIVLLLNNSLLATLDTKQSSLAVQTTTVPNPNLSSKTLKLDSTTKTLSSNNSRPLTKPVIEETTVMSKSPLSPTNSLYKSFTLHPNTVSSSQLYTLLQPTPNTGSNSTNFSQTFPSSKYKFVVSTNGASVESKATASPTADWTKSTLETKSNTFTTTIATIFKPLITSTSDPSPTNVSVKESKGPQNSYIIVPDWKVAKQEWKAAWHVHIYTFGSLFALLAIYLLICLLRLRHTIHLLNNYYFVAVNLLLFTFCLLRALFLLVDGYNSDHTYHYLIGFLLFYLAFPCLTSAFALIFYAFLKTAKVYYLSSKFQCLPLLITIIVVHYLLPITAAILIGLFLTVKTFLFVCQIFFVLWGLFLFLGYIYVYKKLHFAAEKRQKLLLQLREAKIHMDNYTIYKERLTLCLGVTVALFSSIIGTFCTCLQVYSALYFLGIFPNELPRPWPWWGYQTAVRFFEFLFCIITTYISTLPFKHRSKYGCDPWFYCSSYTWLCRKENMWNSHKDISWTNMDENISSIGISKDTRRKEIKAAGYEIIPLTISLSQEGENLALDEPDSMLIVQNGFVRFRTDEELEELRQSPRVPRMHAVAPIPVSIPKVPKTLQWSNSNSSKCHQNNGFQSKDALLGSGSSPECLSSSTSPSSSQFNRVSTAGSELTFKAPSLSLASSIDKELEHFFRHSSHRSLSSVTSADVLAINEDTSSENSVFQADDNADGIETGDDHSKRIPSFFLTEEPDDSLNTTSCSRKDNLNLTSYSFHNSNPQITNI</sequence>
<evidence type="ECO:0000256" key="1">
    <source>
        <dbReference type="ARBA" id="ARBA00004141"/>
    </source>
</evidence>
<accession>A0A0L8HCV1</accession>
<feature type="compositionally biased region" description="Low complexity" evidence="7">
    <location>
        <begin position="169"/>
        <end position="185"/>
    </location>
</feature>
<dbReference type="InterPro" id="IPR052836">
    <property type="entry name" value="PRRT_domain-containing"/>
</dbReference>
<name>A0A0L8HCV1_OCTBM</name>
<evidence type="ECO:0000256" key="8">
    <source>
        <dbReference type="SAM" id="Phobius"/>
    </source>
</evidence>
<evidence type="ECO:0000256" key="6">
    <source>
        <dbReference type="ARBA" id="ARBA00023136"/>
    </source>
</evidence>
<dbReference type="OrthoDB" id="10066605at2759"/>
<gene>
    <name evidence="10" type="ORF">OCBIM_22018304mg</name>
</gene>
<protein>
    <recommendedName>
        <fullName evidence="9">Proline-rich transmembrane protein 3/4 domain-containing protein</fullName>
    </recommendedName>
</protein>
<keyword evidence="2" id="KW-0597">Phosphoprotein</keyword>
<organism evidence="10">
    <name type="scientific">Octopus bimaculoides</name>
    <name type="common">California two-spotted octopus</name>
    <dbReference type="NCBI Taxonomy" id="37653"/>
    <lineage>
        <taxon>Eukaryota</taxon>
        <taxon>Metazoa</taxon>
        <taxon>Spiralia</taxon>
        <taxon>Lophotrochozoa</taxon>
        <taxon>Mollusca</taxon>
        <taxon>Cephalopoda</taxon>
        <taxon>Coleoidea</taxon>
        <taxon>Octopodiformes</taxon>
        <taxon>Octopoda</taxon>
        <taxon>Incirrata</taxon>
        <taxon>Octopodidae</taxon>
        <taxon>Octopus</taxon>
    </lineage>
</organism>
<feature type="region of interest" description="Disordered" evidence="7">
    <location>
        <begin position="1092"/>
        <end position="1111"/>
    </location>
</feature>
<dbReference type="EMBL" id="KQ418599">
    <property type="protein sequence ID" value="KOF86585.1"/>
    <property type="molecule type" value="Genomic_DNA"/>
</dbReference>
<feature type="transmembrane region" description="Helical" evidence="8">
    <location>
        <begin position="762"/>
        <end position="787"/>
    </location>
</feature>
<dbReference type="PANTHER" id="PTHR35578:SF6">
    <property type="entry name" value="PROLINE-RICH TRANSMEMBRANE PROTEIN 4"/>
    <property type="match status" value="1"/>
</dbReference>
<evidence type="ECO:0000259" key="9">
    <source>
        <dbReference type="Pfam" id="PF25987"/>
    </source>
</evidence>
<evidence type="ECO:0000256" key="4">
    <source>
        <dbReference type="ARBA" id="ARBA00022729"/>
    </source>
</evidence>
<dbReference type="InterPro" id="IPR059081">
    <property type="entry name" value="PRRT3-4"/>
</dbReference>
<dbReference type="KEGG" id="obi:106871669"/>
<keyword evidence="4" id="KW-0732">Signal</keyword>
<feature type="transmembrane region" description="Helical" evidence="8">
    <location>
        <begin position="832"/>
        <end position="855"/>
    </location>
</feature>
<dbReference type="STRING" id="37653.A0A0L8HCV1"/>
<feature type="compositionally biased region" description="Polar residues" evidence="7">
    <location>
        <begin position="1092"/>
        <end position="1106"/>
    </location>
</feature>
<keyword evidence="3 8" id="KW-0812">Transmembrane</keyword>
<keyword evidence="5 8" id="KW-1133">Transmembrane helix</keyword>
<evidence type="ECO:0000256" key="3">
    <source>
        <dbReference type="ARBA" id="ARBA00022692"/>
    </source>
</evidence>
<feature type="transmembrane region" description="Helical" evidence="8">
    <location>
        <begin position="889"/>
        <end position="914"/>
    </location>
</feature>
<feature type="transmembrane region" description="Helical" evidence="8">
    <location>
        <begin position="728"/>
        <end position="750"/>
    </location>
</feature>
<feature type="transmembrane region" description="Helical" evidence="8">
    <location>
        <begin position="799"/>
        <end position="826"/>
    </location>
</feature>
<evidence type="ECO:0000256" key="5">
    <source>
        <dbReference type="ARBA" id="ARBA00022989"/>
    </source>
</evidence>
<evidence type="ECO:0000313" key="10">
    <source>
        <dbReference type="EMBL" id="KOF86585.1"/>
    </source>
</evidence>
<proteinExistence type="predicted"/>
<dbReference type="PANTHER" id="PTHR35578">
    <property type="entry name" value="PROLINE-RICH TRANSMEMBRANE PROTEIN 4-RELATED"/>
    <property type="match status" value="1"/>
</dbReference>